<gene>
    <name evidence="9" type="ORF">LRP50_17295</name>
</gene>
<evidence type="ECO:0000256" key="8">
    <source>
        <dbReference type="RuleBase" id="RU363041"/>
    </source>
</evidence>
<evidence type="ECO:0000256" key="3">
    <source>
        <dbReference type="ARBA" id="ARBA00022448"/>
    </source>
</evidence>
<dbReference type="InterPro" id="IPR002781">
    <property type="entry name" value="TM_pro_TauE-like"/>
</dbReference>
<feature type="transmembrane region" description="Helical" evidence="8">
    <location>
        <begin position="128"/>
        <end position="152"/>
    </location>
</feature>
<name>A0ABT5R3Q6_9GAMM</name>
<evidence type="ECO:0000256" key="5">
    <source>
        <dbReference type="ARBA" id="ARBA00022692"/>
    </source>
</evidence>
<organism evidence="9 10">
    <name type="scientific">Enterovibrio gelatinilyticus</name>
    <dbReference type="NCBI Taxonomy" id="2899819"/>
    <lineage>
        <taxon>Bacteria</taxon>
        <taxon>Pseudomonadati</taxon>
        <taxon>Pseudomonadota</taxon>
        <taxon>Gammaproteobacteria</taxon>
        <taxon>Vibrionales</taxon>
        <taxon>Vibrionaceae</taxon>
        <taxon>Enterovibrio</taxon>
    </lineage>
</organism>
<dbReference type="RefSeq" id="WP_274165709.1">
    <property type="nucleotide sequence ID" value="NZ_JAJUBC010000022.1"/>
</dbReference>
<feature type="transmembrane region" description="Helical" evidence="8">
    <location>
        <begin position="90"/>
        <end position="116"/>
    </location>
</feature>
<accession>A0ABT5R3Q6</accession>
<proteinExistence type="inferred from homology"/>
<keyword evidence="10" id="KW-1185">Reference proteome</keyword>
<sequence length="240" mass="25660">MELSYEQLIMVVLALGLGAFVQSLIGFGLAIVGAPILMLIDPSLVPATVTLVTLCLAIVNTWQYRGQLSLRGLGWAFVGRIPGTFVAGGLLLYLSINALEIIMGLAVLLAVVASVFKLSVEPNNKNMFWAGFAAAVMGTTTSIGGPPMALVLQKMDIVKLRANLAGYFIFSCTISLAVQGMTGYFELWHANVALLSLPVVFIASWLALKVAPLVRAEWVRYGLLVLCSFAGVTTFLRGFS</sequence>
<comment type="similarity">
    <text evidence="2 8">Belongs to the 4-toluene sulfonate uptake permease (TSUP) (TC 2.A.102) family.</text>
</comment>
<dbReference type="Pfam" id="PF01925">
    <property type="entry name" value="TauE"/>
    <property type="match status" value="1"/>
</dbReference>
<dbReference type="Proteomes" id="UP001149400">
    <property type="component" value="Unassembled WGS sequence"/>
</dbReference>
<keyword evidence="6 8" id="KW-1133">Transmembrane helix</keyword>
<dbReference type="PANTHER" id="PTHR30269">
    <property type="entry name" value="TRANSMEMBRANE PROTEIN YFCA"/>
    <property type="match status" value="1"/>
</dbReference>
<evidence type="ECO:0000256" key="4">
    <source>
        <dbReference type="ARBA" id="ARBA00022475"/>
    </source>
</evidence>
<feature type="transmembrane region" description="Helical" evidence="8">
    <location>
        <begin position="44"/>
        <end position="62"/>
    </location>
</feature>
<dbReference type="PANTHER" id="PTHR30269:SF37">
    <property type="entry name" value="MEMBRANE TRANSPORTER PROTEIN"/>
    <property type="match status" value="1"/>
</dbReference>
<evidence type="ECO:0000256" key="7">
    <source>
        <dbReference type="ARBA" id="ARBA00023136"/>
    </source>
</evidence>
<evidence type="ECO:0000256" key="1">
    <source>
        <dbReference type="ARBA" id="ARBA00004651"/>
    </source>
</evidence>
<protein>
    <recommendedName>
        <fullName evidence="8">Probable membrane transporter protein</fullName>
    </recommendedName>
</protein>
<evidence type="ECO:0000313" key="10">
    <source>
        <dbReference type="Proteomes" id="UP001149400"/>
    </source>
</evidence>
<evidence type="ECO:0000256" key="2">
    <source>
        <dbReference type="ARBA" id="ARBA00009142"/>
    </source>
</evidence>
<dbReference type="EMBL" id="JAJUBC010000022">
    <property type="protein sequence ID" value="MDD1794889.1"/>
    <property type="molecule type" value="Genomic_DNA"/>
</dbReference>
<keyword evidence="5 8" id="KW-0812">Transmembrane</keyword>
<feature type="transmembrane region" description="Helical" evidence="8">
    <location>
        <begin position="220"/>
        <end position="239"/>
    </location>
</feature>
<keyword evidence="3" id="KW-0813">Transport</keyword>
<feature type="transmembrane region" description="Helical" evidence="8">
    <location>
        <begin position="188"/>
        <end position="208"/>
    </location>
</feature>
<feature type="transmembrane region" description="Helical" evidence="8">
    <location>
        <begin position="12"/>
        <end position="38"/>
    </location>
</feature>
<feature type="transmembrane region" description="Helical" evidence="8">
    <location>
        <begin position="164"/>
        <end position="182"/>
    </location>
</feature>
<evidence type="ECO:0000313" key="9">
    <source>
        <dbReference type="EMBL" id="MDD1794889.1"/>
    </source>
</evidence>
<comment type="subcellular location">
    <subcellularLocation>
        <location evidence="1 8">Cell membrane</location>
        <topology evidence="1 8">Multi-pass membrane protein</topology>
    </subcellularLocation>
</comment>
<evidence type="ECO:0000256" key="6">
    <source>
        <dbReference type="ARBA" id="ARBA00022989"/>
    </source>
</evidence>
<comment type="caution">
    <text evidence="9">The sequence shown here is derived from an EMBL/GenBank/DDBJ whole genome shotgun (WGS) entry which is preliminary data.</text>
</comment>
<reference evidence="9" key="1">
    <citation type="submission" date="2021-12" db="EMBL/GenBank/DDBJ databases">
        <title>Enterovibrio ZSDZ35 sp. nov. and Enterovibrio ZSDZ42 sp. nov., isolated from coastal seawater in Qingdao.</title>
        <authorList>
            <person name="Zhang P."/>
        </authorList>
    </citation>
    <scope>NUCLEOTIDE SEQUENCE</scope>
    <source>
        <strain evidence="9">ZSDZ42</strain>
    </source>
</reference>
<dbReference type="InterPro" id="IPR052017">
    <property type="entry name" value="TSUP"/>
</dbReference>
<keyword evidence="4 8" id="KW-1003">Cell membrane</keyword>
<keyword evidence="7 8" id="KW-0472">Membrane</keyword>